<name>A0ABW1RYH7_9LACO</name>
<evidence type="ECO:0000259" key="2">
    <source>
        <dbReference type="PROSITE" id="PS50943"/>
    </source>
</evidence>
<dbReference type="Pfam" id="PF01381">
    <property type="entry name" value="HTH_3"/>
    <property type="match status" value="1"/>
</dbReference>
<dbReference type="PANTHER" id="PTHR46558:SF4">
    <property type="entry name" value="DNA-BIDING PHAGE PROTEIN"/>
    <property type="match status" value="1"/>
</dbReference>
<evidence type="ECO:0000313" key="4">
    <source>
        <dbReference type="Proteomes" id="UP001596282"/>
    </source>
</evidence>
<sequence>MKIVIGVQIKKYRVHAGWSQQELATQLNVTRQTISKWELDKSYPDLESLVRLSELFAVSTDDLLGLKRTDATPVTENRPIRWTWFHRGRKSTMTKKVKWYAGGQERAQVAVGLLVGLIENLNASNEQPLRELLASYYQELVDQRSGSNLYVFDRMNLGVSRCMQKNGIVLSADNRQRMNDLLALNYIHYS</sequence>
<dbReference type="InterPro" id="IPR010982">
    <property type="entry name" value="Lambda_DNA-bd_dom_sf"/>
</dbReference>
<dbReference type="SUPFAM" id="SSF47413">
    <property type="entry name" value="lambda repressor-like DNA-binding domains"/>
    <property type="match status" value="1"/>
</dbReference>
<gene>
    <name evidence="3" type="ORF">ACFP5Y_05085</name>
</gene>
<dbReference type="RefSeq" id="WP_137628465.1">
    <property type="nucleotide sequence ID" value="NZ_BJDJ01000009.1"/>
</dbReference>
<reference evidence="4" key="1">
    <citation type="journal article" date="2019" name="Int. J. Syst. Evol. Microbiol.">
        <title>The Global Catalogue of Microorganisms (GCM) 10K type strain sequencing project: providing services to taxonomists for standard genome sequencing and annotation.</title>
        <authorList>
            <consortium name="The Broad Institute Genomics Platform"/>
            <consortium name="The Broad Institute Genome Sequencing Center for Infectious Disease"/>
            <person name="Wu L."/>
            <person name="Ma J."/>
        </authorList>
    </citation>
    <scope>NUCLEOTIDE SEQUENCE [LARGE SCALE GENOMIC DNA]</scope>
    <source>
        <strain evidence="4">CCM 8933</strain>
    </source>
</reference>
<dbReference type="PANTHER" id="PTHR46558">
    <property type="entry name" value="TRACRIPTIONAL REGULATORY PROTEIN-RELATED-RELATED"/>
    <property type="match status" value="1"/>
</dbReference>
<dbReference type="InterPro" id="IPR015046">
    <property type="entry name" value="LciA_Immunity-like"/>
</dbReference>
<comment type="caution">
    <text evidence="3">The sequence shown here is derived from an EMBL/GenBank/DDBJ whole genome shotgun (WGS) entry which is preliminary data.</text>
</comment>
<evidence type="ECO:0000256" key="1">
    <source>
        <dbReference type="ARBA" id="ARBA00023125"/>
    </source>
</evidence>
<dbReference type="CDD" id="cd00093">
    <property type="entry name" value="HTH_XRE"/>
    <property type="match status" value="1"/>
</dbReference>
<dbReference type="Gene3D" id="1.10.260.40">
    <property type="entry name" value="lambda repressor-like DNA-binding domains"/>
    <property type="match status" value="1"/>
</dbReference>
<dbReference type="Proteomes" id="UP001596282">
    <property type="component" value="Unassembled WGS sequence"/>
</dbReference>
<feature type="domain" description="HTH cro/C1-type" evidence="2">
    <location>
        <begin position="9"/>
        <end position="63"/>
    </location>
</feature>
<dbReference type="InterPro" id="IPR001387">
    <property type="entry name" value="Cro/C1-type_HTH"/>
</dbReference>
<organism evidence="3 4">
    <name type="scientific">Lactiplantibacillus daowaiensis</name>
    <dbReference type="NCBI Taxonomy" id="2559918"/>
    <lineage>
        <taxon>Bacteria</taxon>
        <taxon>Bacillati</taxon>
        <taxon>Bacillota</taxon>
        <taxon>Bacilli</taxon>
        <taxon>Lactobacillales</taxon>
        <taxon>Lactobacillaceae</taxon>
        <taxon>Lactiplantibacillus</taxon>
    </lineage>
</organism>
<proteinExistence type="predicted"/>
<dbReference type="EMBL" id="JBHSSC010000014">
    <property type="protein sequence ID" value="MFC6180595.1"/>
    <property type="molecule type" value="Genomic_DNA"/>
</dbReference>
<dbReference type="PROSITE" id="PS50943">
    <property type="entry name" value="HTH_CROC1"/>
    <property type="match status" value="1"/>
</dbReference>
<dbReference type="SMART" id="SM00530">
    <property type="entry name" value="HTH_XRE"/>
    <property type="match status" value="1"/>
</dbReference>
<keyword evidence="1" id="KW-0238">DNA-binding</keyword>
<accession>A0ABW1RYH7</accession>
<dbReference type="InterPro" id="IPR053739">
    <property type="entry name" value="Bact_Immunity_Domain_sf"/>
</dbReference>
<protein>
    <submittedName>
        <fullName evidence="3">Helix-turn-helix domain-containing protein</fullName>
    </submittedName>
</protein>
<keyword evidence="4" id="KW-1185">Reference proteome</keyword>
<dbReference type="Pfam" id="PF08951">
    <property type="entry name" value="EntA_Immun"/>
    <property type="match status" value="1"/>
</dbReference>
<dbReference type="Gene3D" id="1.20.1440.140">
    <property type="match status" value="1"/>
</dbReference>
<evidence type="ECO:0000313" key="3">
    <source>
        <dbReference type="EMBL" id="MFC6180595.1"/>
    </source>
</evidence>